<reference evidence="2 3" key="1">
    <citation type="submission" date="2021-07" db="EMBL/GenBank/DDBJ databases">
        <title>Whole Genome Sequence of Nocardia Iowensis.</title>
        <authorList>
            <person name="Lamm A."/>
            <person name="Collins-Fairclough A.M."/>
            <person name="Bunk B."/>
            <person name="Sproer C."/>
        </authorList>
    </citation>
    <scope>NUCLEOTIDE SEQUENCE [LARGE SCALE GENOMIC DNA]</scope>
    <source>
        <strain evidence="2 3">NRRL 5646</strain>
    </source>
</reference>
<dbReference type="Proteomes" id="UP000694257">
    <property type="component" value="Chromosome"/>
</dbReference>
<dbReference type="RefSeq" id="WP_218476684.1">
    <property type="nucleotide sequence ID" value="NZ_BAABJN010000018.1"/>
</dbReference>
<name>A0ABX8RX25_NOCIO</name>
<evidence type="ECO:0000313" key="3">
    <source>
        <dbReference type="Proteomes" id="UP000694257"/>
    </source>
</evidence>
<gene>
    <name evidence="2" type="ORF">KV110_14815</name>
</gene>
<protein>
    <submittedName>
        <fullName evidence="2">Uncharacterized protein</fullName>
    </submittedName>
</protein>
<accession>A0ABX8RX25</accession>
<evidence type="ECO:0000256" key="1">
    <source>
        <dbReference type="SAM" id="MobiDB-lite"/>
    </source>
</evidence>
<sequence length="405" mass="44686">MDRDLFAERLAAAAAAALEFARNRAIEELPASLLFRVRLNQSYDGNPAQPGEVRFPEDSSYHRATALRRCDFETAVSALWRDGRVPEWVNVSVAAVFGGSTIVKLVCCGRFTAEENRLYDGDGIAPFHAPGLSPPGIGLPMAFDGPRVSIHTEVECWDRDDLAMLTAAPERVRSLEIMTDEFDRRSLSAIPDLPNVELIKHHACTTGLAAFTRFPKLRTLQLHLADSSAFHVGAEVRLDALEHLWIRNLPDRQWAQPALPASVPHLMWLDLQADNALWLDGCFPQSFWFVTLTATRLVGSVRLSGSADYLIVSLAEGTDRDIVTLLEGNPQISSLSLRNTPVTDAVLSHLERHRFKHITLEDTNVTAAALARFQARHPDTRLLPAPNSAQPSDVSPPPDAVDLDT</sequence>
<organism evidence="2 3">
    <name type="scientific">Nocardia iowensis</name>
    <dbReference type="NCBI Taxonomy" id="204891"/>
    <lineage>
        <taxon>Bacteria</taxon>
        <taxon>Bacillati</taxon>
        <taxon>Actinomycetota</taxon>
        <taxon>Actinomycetes</taxon>
        <taxon>Mycobacteriales</taxon>
        <taxon>Nocardiaceae</taxon>
        <taxon>Nocardia</taxon>
    </lineage>
</organism>
<feature type="region of interest" description="Disordered" evidence="1">
    <location>
        <begin position="380"/>
        <end position="405"/>
    </location>
</feature>
<dbReference type="EMBL" id="CP078145">
    <property type="protein sequence ID" value="QXN94214.1"/>
    <property type="molecule type" value="Genomic_DNA"/>
</dbReference>
<keyword evidence="3" id="KW-1185">Reference proteome</keyword>
<evidence type="ECO:0000313" key="2">
    <source>
        <dbReference type="EMBL" id="QXN94214.1"/>
    </source>
</evidence>
<proteinExistence type="predicted"/>